<gene>
    <name evidence="1" type="ORF">NITHO_5110006</name>
</gene>
<evidence type="ECO:0000313" key="1">
    <source>
        <dbReference type="EMBL" id="CCF85526.1"/>
    </source>
</evidence>
<organism evidence="1 2">
    <name type="scientific">Nitrolancea hollandica Lb</name>
    <dbReference type="NCBI Taxonomy" id="1129897"/>
    <lineage>
        <taxon>Bacteria</taxon>
        <taxon>Pseudomonadati</taxon>
        <taxon>Thermomicrobiota</taxon>
        <taxon>Thermomicrobia</taxon>
        <taxon>Sphaerobacterales</taxon>
        <taxon>Sphaerobacterineae</taxon>
        <taxon>Sphaerobacteraceae</taxon>
        <taxon>Nitrolancea</taxon>
    </lineage>
</organism>
<accession>I4ELG4</accession>
<evidence type="ECO:0000313" key="2">
    <source>
        <dbReference type="Proteomes" id="UP000004221"/>
    </source>
</evidence>
<dbReference type="AlphaFoldDB" id="I4ELG4"/>
<keyword evidence="2" id="KW-1185">Reference proteome</keyword>
<reference evidence="1 2" key="1">
    <citation type="journal article" date="2012" name="ISME J.">
        <title>Nitrification expanded: discovery, physiology and genomics of a nitrite-oxidizing bacterium from the phylum Chloroflexi.</title>
        <authorList>
            <person name="Sorokin D.Y."/>
            <person name="Lucker S."/>
            <person name="Vejmelkova D."/>
            <person name="Kostrikina N.A."/>
            <person name="Kleerebezem R."/>
            <person name="Rijpstra W.I."/>
            <person name="Damste J.S."/>
            <person name="Le Paslier D."/>
            <person name="Muyzer G."/>
            <person name="Wagner M."/>
            <person name="van Loosdrecht M.C."/>
            <person name="Daims H."/>
        </authorList>
    </citation>
    <scope>NUCLEOTIDE SEQUENCE [LARGE SCALE GENOMIC DNA]</scope>
    <source>
        <strain evidence="2">none</strain>
    </source>
</reference>
<dbReference type="Proteomes" id="UP000004221">
    <property type="component" value="Unassembled WGS sequence"/>
</dbReference>
<proteinExistence type="predicted"/>
<protein>
    <submittedName>
        <fullName evidence="1">Uncharacterized protein</fullName>
    </submittedName>
</protein>
<dbReference type="EMBL" id="CAGS01000459">
    <property type="protein sequence ID" value="CCF85526.1"/>
    <property type="molecule type" value="Genomic_DNA"/>
</dbReference>
<sequence>MCAGPIASPCLQASRVKDMYGRLQSRRRTAQQVRMQIRCPAVTVRGYLTIFGRSQPGDQHGIAGLALLVGSSAVSRYSEGVRGDA</sequence>
<name>I4ELG4_9BACT</name>
<comment type="caution">
    <text evidence="1">The sequence shown here is derived from an EMBL/GenBank/DDBJ whole genome shotgun (WGS) entry which is preliminary data.</text>
</comment>